<evidence type="ECO:0008006" key="3">
    <source>
        <dbReference type="Google" id="ProtNLM"/>
    </source>
</evidence>
<dbReference type="RefSeq" id="WP_232593841.1">
    <property type="nucleotide sequence ID" value="NZ_BSPD01000073.1"/>
</dbReference>
<dbReference type="Proteomes" id="UP001156870">
    <property type="component" value="Unassembled WGS sequence"/>
</dbReference>
<organism evidence="1 2">
    <name type="scientific">Marinibactrum halimedae</name>
    <dbReference type="NCBI Taxonomy" id="1444977"/>
    <lineage>
        <taxon>Bacteria</taxon>
        <taxon>Pseudomonadati</taxon>
        <taxon>Pseudomonadota</taxon>
        <taxon>Gammaproteobacteria</taxon>
        <taxon>Cellvibrionales</taxon>
        <taxon>Cellvibrionaceae</taxon>
        <taxon>Marinibactrum</taxon>
    </lineage>
</organism>
<evidence type="ECO:0000313" key="1">
    <source>
        <dbReference type="EMBL" id="GLS27323.1"/>
    </source>
</evidence>
<proteinExistence type="predicted"/>
<accession>A0AA37T523</accession>
<dbReference type="EMBL" id="BSPD01000073">
    <property type="protein sequence ID" value="GLS27323.1"/>
    <property type="molecule type" value="Genomic_DNA"/>
</dbReference>
<dbReference type="Pfam" id="PF12915">
    <property type="entry name" value="DUF3833"/>
    <property type="match status" value="1"/>
</dbReference>
<dbReference type="InterPro" id="IPR024409">
    <property type="entry name" value="DUF3833"/>
</dbReference>
<dbReference type="AlphaFoldDB" id="A0AA37T523"/>
<comment type="caution">
    <text evidence="1">The sequence shown here is derived from an EMBL/GenBank/DDBJ whole genome shotgun (WGS) entry which is preliminary data.</text>
</comment>
<sequence length="190" mass="21655">MNQFLMLSKWSKPFRAMVVFLFTTLSLLGCSTTIDEYKSQSPTFLPETFFNGPMTAHGMVKDYRGKVIRTFYADINAYWVDDTGVLDESFIFNDGEKQIRRWEIQKKGNTYTATASDVIGSSALIVAGNALTMTYELELEPDGMTVSMEDWIFLIDEHTALAETQIRKWGLPVGEITLTMRKLLPYSESR</sequence>
<keyword evidence="2" id="KW-1185">Reference proteome</keyword>
<name>A0AA37T523_9GAMM</name>
<protein>
    <recommendedName>
        <fullName evidence="3">DUF3833 domain-containing protein</fullName>
    </recommendedName>
</protein>
<gene>
    <name evidence="1" type="ORF">GCM10007877_30420</name>
</gene>
<reference evidence="1 2" key="1">
    <citation type="journal article" date="2014" name="Int. J. Syst. Evol. Microbiol.">
        <title>Complete genome sequence of Corynebacterium casei LMG S-19264T (=DSM 44701T), isolated from a smear-ripened cheese.</title>
        <authorList>
            <consortium name="US DOE Joint Genome Institute (JGI-PGF)"/>
            <person name="Walter F."/>
            <person name="Albersmeier A."/>
            <person name="Kalinowski J."/>
            <person name="Ruckert C."/>
        </authorList>
    </citation>
    <scope>NUCLEOTIDE SEQUENCE [LARGE SCALE GENOMIC DNA]</scope>
    <source>
        <strain evidence="1 2">NBRC 110095</strain>
    </source>
</reference>
<evidence type="ECO:0000313" key="2">
    <source>
        <dbReference type="Proteomes" id="UP001156870"/>
    </source>
</evidence>